<gene>
    <name evidence="1" type="ORF">rsdtw13_17670</name>
</gene>
<accession>A0ACB5RBB4</accession>
<evidence type="ECO:0000313" key="2">
    <source>
        <dbReference type="Proteomes" id="UP001058074"/>
    </source>
</evidence>
<dbReference type="EMBL" id="BROD01000001">
    <property type="protein sequence ID" value="GKX66509.1"/>
    <property type="molecule type" value="Genomic_DNA"/>
</dbReference>
<proteinExistence type="predicted"/>
<evidence type="ECO:0000313" key="1">
    <source>
        <dbReference type="EMBL" id="GKX66509.1"/>
    </source>
</evidence>
<name>A0ACB5RBB4_9CLOT</name>
<protein>
    <submittedName>
        <fullName evidence="1">Uncharacterized protein</fullName>
    </submittedName>
</protein>
<comment type="caution">
    <text evidence="1">The sequence shown here is derived from an EMBL/GenBank/DDBJ whole genome shotgun (WGS) entry which is preliminary data.</text>
</comment>
<sequence>MFGYKKKILTFFLAVILFVGILSPKVYASNTNYLYYKDKLRTVAAANLLKNKKLSTSYVVVLDNGIQFDYYSRNLHKYVADAKYLKKWDPNLKRWDPYFLNPWTSYSNSINHGTEVEWVVDEISDETRVNSSKPNVMSIQYKINDASGHGDVNSLVYAINDVVNYYVKQKHLNIAAINYSSGISWRKGTPISIINNDKKRIQAAINNAVKNGITVICSVGNDNKPIYSYPALSDNVIAVGATNSKNGRFLKKVNNEILGSCYGKQVDIVAPGQDVQVNDTREGSGTSYSAPMVAATVGILKSINPKLKPAQIENILKSTATDLGAKGKDNYFGYGLLNVEKAVKYALTHK</sequence>
<keyword evidence="2" id="KW-1185">Reference proteome</keyword>
<organism evidence="1 2">
    <name type="scientific">Inconstantimicrobium mannanitabidum</name>
    <dbReference type="NCBI Taxonomy" id="1604901"/>
    <lineage>
        <taxon>Bacteria</taxon>
        <taxon>Bacillati</taxon>
        <taxon>Bacillota</taxon>
        <taxon>Clostridia</taxon>
        <taxon>Eubacteriales</taxon>
        <taxon>Clostridiaceae</taxon>
        <taxon>Inconstantimicrobium</taxon>
    </lineage>
</organism>
<dbReference type="Proteomes" id="UP001058074">
    <property type="component" value="Unassembled WGS sequence"/>
</dbReference>
<reference evidence="1" key="1">
    <citation type="journal article" date="2025" name="Int. J. Syst. Evol. Microbiol.">
        <title>Inconstantimicrobium mannanitabidum sp. nov., a novel member of the family Clostridiaceae isolated from anoxic soil under the treatment of reductive soil disinfestation.</title>
        <authorList>
            <person name="Ueki A."/>
            <person name="Tonouchi A."/>
            <person name="Honma S."/>
            <person name="Kaku N."/>
            <person name="Ueki K."/>
        </authorList>
    </citation>
    <scope>NUCLEOTIDE SEQUENCE</scope>
    <source>
        <strain evidence="1">TW13</strain>
    </source>
</reference>